<evidence type="ECO:0000313" key="2">
    <source>
        <dbReference type="Proteomes" id="UP000613193"/>
    </source>
</evidence>
<evidence type="ECO:0000313" key="1">
    <source>
        <dbReference type="EMBL" id="MBK0380659.1"/>
    </source>
</evidence>
<proteinExistence type="predicted"/>
<accession>A0A934PTQ2</accession>
<dbReference type="RefSeq" id="WP_200067202.1">
    <property type="nucleotide sequence ID" value="NZ_JAEHFW010000003.1"/>
</dbReference>
<gene>
    <name evidence="1" type="ORF">I5M19_15150</name>
</gene>
<comment type="caution">
    <text evidence="1">The sequence shown here is derived from an EMBL/GenBank/DDBJ whole genome shotgun (WGS) entry which is preliminary data.</text>
</comment>
<dbReference type="AlphaFoldDB" id="A0A934PTQ2"/>
<dbReference type="Proteomes" id="UP000613193">
    <property type="component" value="Unassembled WGS sequence"/>
</dbReference>
<reference evidence="1" key="1">
    <citation type="submission" date="2020-12" db="EMBL/GenBank/DDBJ databases">
        <title>Bacterial novel species Mucilaginibacter sp. SD-g isolated from soil.</title>
        <authorList>
            <person name="Jung H.-Y."/>
        </authorList>
    </citation>
    <scope>NUCLEOTIDE SEQUENCE</scope>
    <source>
        <strain evidence="1">SD-g</strain>
    </source>
</reference>
<sequence length="377" mass="42371">MTSNFLNIIFICSSLEEGADGVGDYTRRLSAALISKGHQCAIAAVNDIYINEIVEGSSETGNIQIPVIRIPSVYDKQKRLAIAKDFVNKIDPQWLSLQYVPFGYHPKGLKLGLSRFMFSLSKGRKWHIMFHELWVGMAMEESNKLVLWGKLQRQFIRKLIKITHPQVIHTQTRLYQRHLQRMGFNADYLPLFSNIPVTTRSFESERKEIALVIFGSIHDKAPIELFAAEASRYAQAHNTPVSLTIIGRGNAEQERWANVWKMNGMPVDVLGEQSPERISEILANSTYGISATALAVIEKSGSVAAMREHGLTVISVAKPWHPHKMMPIAIPEGVVEYRTGNFEECINFNRSVPHINSVINVSVKFADALIGYNPANN</sequence>
<keyword evidence="2" id="KW-1185">Reference proteome</keyword>
<organism evidence="1 2">
    <name type="scientific">Mucilaginibacter segetis</name>
    <dbReference type="NCBI Taxonomy" id="2793071"/>
    <lineage>
        <taxon>Bacteria</taxon>
        <taxon>Pseudomonadati</taxon>
        <taxon>Bacteroidota</taxon>
        <taxon>Sphingobacteriia</taxon>
        <taxon>Sphingobacteriales</taxon>
        <taxon>Sphingobacteriaceae</taxon>
        <taxon>Mucilaginibacter</taxon>
    </lineage>
</organism>
<dbReference type="SUPFAM" id="SSF53756">
    <property type="entry name" value="UDP-Glycosyltransferase/glycogen phosphorylase"/>
    <property type="match status" value="1"/>
</dbReference>
<name>A0A934PTQ2_9SPHI</name>
<dbReference type="EMBL" id="JAEHFW010000003">
    <property type="protein sequence ID" value="MBK0380659.1"/>
    <property type="molecule type" value="Genomic_DNA"/>
</dbReference>
<evidence type="ECO:0008006" key="3">
    <source>
        <dbReference type="Google" id="ProtNLM"/>
    </source>
</evidence>
<protein>
    <recommendedName>
        <fullName evidence="3">Glycosyltransferase involved in cell wall biosynthesis</fullName>
    </recommendedName>
</protein>